<dbReference type="GO" id="GO:0046872">
    <property type="term" value="F:metal ion binding"/>
    <property type="evidence" value="ECO:0007669"/>
    <property type="project" value="InterPro"/>
</dbReference>
<dbReference type="Pfam" id="PF00403">
    <property type="entry name" value="HMA"/>
    <property type="match status" value="1"/>
</dbReference>
<dbReference type="AlphaFoldDB" id="A0A7W9W7P0"/>
<protein>
    <submittedName>
        <fullName evidence="2">Copper chaperone CopZ</fullName>
    </submittedName>
</protein>
<evidence type="ECO:0000259" key="1">
    <source>
        <dbReference type="PROSITE" id="PS50846"/>
    </source>
</evidence>
<proteinExistence type="predicted"/>
<dbReference type="InterPro" id="IPR006121">
    <property type="entry name" value="HMA_dom"/>
</dbReference>
<accession>A0A7W9W7P0</accession>
<dbReference type="Proteomes" id="UP000520814">
    <property type="component" value="Unassembled WGS sequence"/>
</dbReference>
<evidence type="ECO:0000313" key="2">
    <source>
        <dbReference type="EMBL" id="MBB6050807.1"/>
    </source>
</evidence>
<dbReference type="SUPFAM" id="SSF55008">
    <property type="entry name" value="HMA, heavy metal-associated domain"/>
    <property type="match status" value="1"/>
</dbReference>
<reference evidence="2 3" key="1">
    <citation type="submission" date="2020-08" db="EMBL/GenBank/DDBJ databases">
        <title>Genomic Encyclopedia of Type Strains, Phase IV (KMG-IV): sequencing the most valuable type-strain genomes for metagenomic binning, comparative biology and taxonomic classification.</title>
        <authorList>
            <person name="Goeker M."/>
        </authorList>
    </citation>
    <scope>NUCLEOTIDE SEQUENCE [LARGE SCALE GENOMIC DNA]</scope>
    <source>
        <strain evidence="2 3">DSM 23562</strain>
    </source>
</reference>
<organism evidence="2 3">
    <name type="scientific">Armatimonas rosea</name>
    <dbReference type="NCBI Taxonomy" id="685828"/>
    <lineage>
        <taxon>Bacteria</taxon>
        <taxon>Bacillati</taxon>
        <taxon>Armatimonadota</taxon>
        <taxon>Armatimonadia</taxon>
        <taxon>Armatimonadales</taxon>
        <taxon>Armatimonadaceae</taxon>
        <taxon>Armatimonas</taxon>
    </lineage>
</organism>
<comment type="caution">
    <text evidence="2">The sequence shown here is derived from an EMBL/GenBank/DDBJ whole genome shotgun (WGS) entry which is preliminary data.</text>
</comment>
<feature type="domain" description="HMA" evidence="1">
    <location>
        <begin position="2"/>
        <end position="67"/>
    </location>
</feature>
<dbReference type="EMBL" id="JACHGW010000002">
    <property type="protein sequence ID" value="MBB6050807.1"/>
    <property type="molecule type" value="Genomic_DNA"/>
</dbReference>
<dbReference type="PROSITE" id="PS50846">
    <property type="entry name" value="HMA_2"/>
    <property type="match status" value="1"/>
</dbReference>
<dbReference type="InterPro" id="IPR036163">
    <property type="entry name" value="HMA_dom_sf"/>
</dbReference>
<sequence>MKITTFTAPEIECQGCASAIKKSVGAIAGVSEVQVDVDAKRVTIQHEDATPVSAITAAVEKAGFSALEA</sequence>
<gene>
    <name evidence="2" type="ORF">HNQ39_002598</name>
</gene>
<evidence type="ECO:0000313" key="3">
    <source>
        <dbReference type="Proteomes" id="UP000520814"/>
    </source>
</evidence>
<name>A0A7W9W7P0_ARMRO</name>
<dbReference type="RefSeq" id="WP_184196437.1">
    <property type="nucleotide sequence ID" value="NZ_JACHGW010000002.1"/>
</dbReference>
<dbReference type="CDD" id="cd00371">
    <property type="entry name" value="HMA"/>
    <property type="match status" value="1"/>
</dbReference>
<dbReference type="Gene3D" id="3.30.70.100">
    <property type="match status" value="1"/>
</dbReference>
<keyword evidence="3" id="KW-1185">Reference proteome</keyword>